<keyword evidence="2" id="KW-1185">Reference proteome</keyword>
<name>A0A177AVF1_9BILA</name>
<organism evidence="1 2">
    <name type="scientific">Intoshia linei</name>
    <dbReference type="NCBI Taxonomy" id="1819745"/>
    <lineage>
        <taxon>Eukaryota</taxon>
        <taxon>Metazoa</taxon>
        <taxon>Spiralia</taxon>
        <taxon>Lophotrochozoa</taxon>
        <taxon>Mesozoa</taxon>
        <taxon>Orthonectida</taxon>
        <taxon>Rhopaluridae</taxon>
        <taxon>Intoshia</taxon>
    </lineage>
</organism>
<reference evidence="1 2" key="1">
    <citation type="submission" date="2016-04" db="EMBL/GenBank/DDBJ databases">
        <title>The genome of Intoshia linei affirms orthonectids as highly simplified spiralians.</title>
        <authorList>
            <person name="Mikhailov K.V."/>
            <person name="Slusarev G.S."/>
            <person name="Nikitin M.A."/>
            <person name="Logacheva M.D."/>
            <person name="Penin A."/>
            <person name="Aleoshin V."/>
            <person name="Panchin Y.V."/>
        </authorList>
    </citation>
    <scope>NUCLEOTIDE SEQUENCE [LARGE SCALE GENOMIC DNA]</scope>
    <source>
        <strain evidence="1">Intl2013</strain>
        <tissue evidence="1">Whole animal</tissue>
    </source>
</reference>
<evidence type="ECO:0000313" key="1">
    <source>
        <dbReference type="EMBL" id="OAF65363.1"/>
    </source>
</evidence>
<dbReference type="AlphaFoldDB" id="A0A177AVF1"/>
<gene>
    <name evidence="1" type="ORF">A3Q56_06885</name>
</gene>
<dbReference type="Proteomes" id="UP000078046">
    <property type="component" value="Unassembled WGS sequence"/>
</dbReference>
<comment type="caution">
    <text evidence="1">The sequence shown here is derived from an EMBL/GenBank/DDBJ whole genome shotgun (WGS) entry which is preliminary data.</text>
</comment>
<protein>
    <submittedName>
        <fullName evidence="1">Uncharacterized protein</fullName>
    </submittedName>
</protein>
<accession>A0A177AVF1</accession>
<sequence length="150" mass="16966">MNEEVNDYAEKCTTAQIMENSWVSDEIRAQQKILSNLLIEEAKQVSSIVPSYKNPDPVKTEIVYEVLRNSKDQKPTCCLRVSIPIGVERIVGKPVINGHEFCISTYHGKGITVDTTVMFPRNADTNQLILRRLRKISGDNFLIITVPMSQ</sequence>
<dbReference type="EMBL" id="LWCA01001328">
    <property type="protein sequence ID" value="OAF65363.1"/>
    <property type="molecule type" value="Genomic_DNA"/>
</dbReference>
<evidence type="ECO:0000313" key="2">
    <source>
        <dbReference type="Proteomes" id="UP000078046"/>
    </source>
</evidence>
<proteinExistence type="predicted"/>